<keyword evidence="2" id="KW-1133">Transmembrane helix</keyword>
<keyword evidence="2" id="KW-0812">Transmembrane</keyword>
<comment type="caution">
    <text evidence="3">The sequence shown here is derived from an EMBL/GenBank/DDBJ whole genome shotgun (WGS) entry which is preliminary data.</text>
</comment>
<evidence type="ECO:0000313" key="3">
    <source>
        <dbReference type="EMBL" id="KAJ9149375.1"/>
    </source>
</evidence>
<feature type="transmembrane region" description="Helical" evidence="2">
    <location>
        <begin position="20"/>
        <end position="42"/>
    </location>
</feature>
<reference evidence="3" key="1">
    <citation type="submission" date="2022-07" db="EMBL/GenBank/DDBJ databases">
        <title>Fungi with potential for degradation of polypropylene.</title>
        <authorList>
            <person name="Gostincar C."/>
        </authorList>
    </citation>
    <scope>NUCLEOTIDE SEQUENCE</scope>
    <source>
        <strain evidence="3">EXF-13308</strain>
    </source>
</reference>
<feature type="compositionally biased region" description="Pro residues" evidence="1">
    <location>
        <begin position="490"/>
        <end position="505"/>
    </location>
</feature>
<evidence type="ECO:0000256" key="1">
    <source>
        <dbReference type="SAM" id="MobiDB-lite"/>
    </source>
</evidence>
<protein>
    <submittedName>
        <fullName evidence="3">Uncharacterized protein</fullName>
    </submittedName>
</protein>
<accession>A0AA38S4W7</accession>
<dbReference type="Proteomes" id="UP001174694">
    <property type="component" value="Unassembled WGS sequence"/>
</dbReference>
<evidence type="ECO:0000256" key="2">
    <source>
        <dbReference type="SAM" id="Phobius"/>
    </source>
</evidence>
<dbReference type="AlphaFoldDB" id="A0AA38S4W7"/>
<gene>
    <name evidence="3" type="ORF">NKR23_g4324</name>
</gene>
<proteinExistence type="predicted"/>
<organism evidence="3 4">
    <name type="scientific">Pleurostoma richardsiae</name>
    <dbReference type="NCBI Taxonomy" id="41990"/>
    <lineage>
        <taxon>Eukaryota</taxon>
        <taxon>Fungi</taxon>
        <taxon>Dikarya</taxon>
        <taxon>Ascomycota</taxon>
        <taxon>Pezizomycotina</taxon>
        <taxon>Sordariomycetes</taxon>
        <taxon>Sordariomycetidae</taxon>
        <taxon>Calosphaeriales</taxon>
        <taxon>Pleurostomataceae</taxon>
        <taxon>Pleurostoma</taxon>
    </lineage>
</organism>
<sequence length="526" mass="58502">MDGEEPSTQRPGRRRWNKLLVTMSVMFLALSVTGAFFVSGYFSCTDHKHRIQQHQARSAAPEPGRIQIHSAREVRGGPAYQEITIPAPSVEIPEVLTEREKLLIDIVRNMSREELERLRTGVLGSLIKTPTQVYPARHGDNDRGAMLDDLFDHLGRVLNAARAPEADGATVTPNAKRQLVVPTVEELEDYLESHRGALDEANCTISGNPADDFIADITDDFVGMYSVLAPSASQDAIPAIFEALWNAVADFLKRLLGDKEKRMVDSPGSAWWRARMVDHADAVAETRGGDPKNAKRQFGWFDPIDDIEGIIDENYGDVYEDMYDTVDELINGIYNTYSTLTPAGSENVDVDFAWAVRDAIWNAANNITDNKYMADPIVLGLDVPAVTPGDEDADAERKREMLRQWASAFGPTMEMLEALKRLPLPLRPPRPASCTPIRPVSKETQMAREWARVKFEELRRKMAEMPSPRVRVQPQEPSRVVPGPASTARLPPPADRTPYTVPAPPTFSLRPGRLPTRFASAKPTGN</sequence>
<feature type="region of interest" description="Disordered" evidence="1">
    <location>
        <begin position="464"/>
        <end position="526"/>
    </location>
</feature>
<dbReference type="EMBL" id="JANBVO010000010">
    <property type="protein sequence ID" value="KAJ9149375.1"/>
    <property type="molecule type" value="Genomic_DNA"/>
</dbReference>
<keyword evidence="4" id="KW-1185">Reference proteome</keyword>
<keyword evidence="2" id="KW-0472">Membrane</keyword>
<name>A0AA38S4W7_9PEZI</name>
<evidence type="ECO:0000313" key="4">
    <source>
        <dbReference type="Proteomes" id="UP001174694"/>
    </source>
</evidence>